<name>A0A2G6KJV2_9BACT</name>
<dbReference type="EMBL" id="PDSK01000029">
    <property type="protein sequence ID" value="PIE35933.1"/>
    <property type="molecule type" value="Genomic_DNA"/>
</dbReference>
<dbReference type="Proteomes" id="UP000230821">
    <property type="component" value="Unassembled WGS sequence"/>
</dbReference>
<sequence length="275" mass="31001">MKICLTTLGCPSWDLDTVCRKGEEYGFDGIDFRGLLDDLDITLLPAFTTGVTETKRKIQDKGLEVSGIASSIKVCVPEAQEENFEEAKRTITVARELGCQNIRVFGQGDLKKFSKQELAKIGLDCVEAILALDGAEEMRWLFETHDNWIKAHDCKLLLDNIANPAFGALWDMGHTSRVGGESPQESYTAMRGRVGHTHVKDAVYDPTHERAMEDGWYYVLPGEGQLPLTEAIALLKQEGYDGWMMFEHEKRWHPDLLEPEVAFPAFVKWIRPLIA</sequence>
<dbReference type="InterPro" id="IPR013022">
    <property type="entry name" value="Xyl_isomerase-like_TIM-brl"/>
</dbReference>
<evidence type="ECO:0000313" key="3">
    <source>
        <dbReference type="Proteomes" id="UP000230821"/>
    </source>
</evidence>
<dbReference type="SUPFAM" id="SSF51658">
    <property type="entry name" value="Xylose isomerase-like"/>
    <property type="match status" value="1"/>
</dbReference>
<feature type="domain" description="Xylose isomerase-like TIM barrel" evidence="1">
    <location>
        <begin position="22"/>
        <end position="271"/>
    </location>
</feature>
<keyword evidence="2" id="KW-0413">Isomerase</keyword>
<evidence type="ECO:0000313" key="2">
    <source>
        <dbReference type="EMBL" id="PIE35933.1"/>
    </source>
</evidence>
<evidence type="ECO:0000259" key="1">
    <source>
        <dbReference type="Pfam" id="PF01261"/>
    </source>
</evidence>
<gene>
    <name evidence="2" type="ORF">CSA56_02060</name>
</gene>
<proteinExistence type="predicted"/>
<organism evidence="2 3">
    <name type="scientific">candidate division KSB3 bacterium</name>
    <dbReference type="NCBI Taxonomy" id="2044937"/>
    <lineage>
        <taxon>Bacteria</taxon>
        <taxon>candidate division KSB3</taxon>
    </lineage>
</organism>
<reference evidence="2 3" key="1">
    <citation type="submission" date="2017-10" db="EMBL/GenBank/DDBJ databases">
        <title>Novel microbial diversity and functional potential in the marine mammal oral microbiome.</title>
        <authorList>
            <person name="Dudek N.K."/>
            <person name="Sun C.L."/>
            <person name="Burstein D."/>
            <person name="Kantor R.S."/>
            <person name="Aliaga Goltsman D.S."/>
            <person name="Bik E.M."/>
            <person name="Thomas B.C."/>
            <person name="Banfield J.F."/>
            <person name="Relman D.A."/>
        </authorList>
    </citation>
    <scope>NUCLEOTIDE SEQUENCE [LARGE SCALE GENOMIC DNA]</scope>
    <source>
        <strain evidence="2">DOLJORAL78_47_16</strain>
    </source>
</reference>
<dbReference type="PANTHER" id="PTHR12110">
    <property type="entry name" value="HYDROXYPYRUVATE ISOMERASE"/>
    <property type="match status" value="1"/>
</dbReference>
<comment type="caution">
    <text evidence="2">The sequence shown here is derived from an EMBL/GenBank/DDBJ whole genome shotgun (WGS) entry which is preliminary data.</text>
</comment>
<dbReference type="InterPro" id="IPR050312">
    <property type="entry name" value="IolE/XylAMocC-like"/>
</dbReference>
<dbReference type="Gene3D" id="3.20.20.150">
    <property type="entry name" value="Divalent-metal-dependent TIM barrel enzymes"/>
    <property type="match status" value="1"/>
</dbReference>
<dbReference type="InterPro" id="IPR036237">
    <property type="entry name" value="Xyl_isomerase-like_sf"/>
</dbReference>
<accession>A0A2G6KJV2</accession>
<protein>
    <submittedName>
        <fullName evidence="2">Xylose isomerase</fullName>
    </submittedName>
</protein>
<dbReference type="Pfam" id="PF01261">
    <property type="entry name" value="AP_endonuc_2"/>
    <property type="match status" value="1"/>
</dbReference>
<dbReference type="GO" id="GO:0016853">
    <property type="term" value="F:isomerase activity"/>
    <property type="evidence" value="ECO:0007669"/>
    <property type="project" value="UniProtKB-KW"/>
</dbReference>
<dbReference type="AlphaFoldDB" id="A0A2G6KJV2"/>